<evidence type="ECO:0000313" key="2">
    <source>
        <dbReference type="EMBL" id="SOE69385.1"/>
    </source>
</evidence>
<feature type="compositionally biased region" description="Basic and acidic residues" evidence="1">
    <location>
        <begin position="69"/>
        <end position="82"/>
    </location>
</feature>
<dbReference type="OrthoDB" id="5099734at2"/>
<dbReference type="AlphaFoldDB" id="A0A2C8ZUT6"/>
<proteinExistence type="predicted"/>
<evidence type="ECO:0000256" key="1">
    <source>
        <dbReference type="SAM" id="MobiDB-lite"/>
    </source>
</evidence>
<feature type="region of interest" description="Disordered" evidence="1">
    <location>
        <begin position="64"/>
        <end position="85"/>
    </location>
</feature>
<accession>A0A2C8ZUT6</accession>
<reference evidence="2 3" key="1">
    <citation type="submission" date="2017-09" db="EMBL/GenBank/DDBJ databases">
        <authorList>
            <person name="Ehlers B."/>
            <person name="Leendertz F.H."/>
        </authorList>
    </citation>
    <scope>NUCLEOTIDE SEQUENCE [LARGE SCALE GENOMIC DNA]</scope>
    <source>
        <strain evidence="2 3">CGMCC 1.05381</strain>
    </source>
</reference>
<name>A0A2C8ZUT6_9MICO</name>
<dbReference type="EMBL" id="OCST01000004">
    <property type="protein sequence ID" value="SOE69385.1"/>
    <property type="molecule type" value="Genomic_DNA"/>
</dbReference>
<dbReference type="RefSeq" id="WP_097061066.1">
    <property type="nucleotide sequence ID" value="NZ_BMLC01000005.1"/>
</dbReference>
<sequence length="256" mass="27659">MTDLSLRMPNTRLRAVLNLGVKHAASFPLPTHLSSPELYADWDDDAQLSDLHVEFDSGQLHVETTGGGTDHHFHTGAGEHRASSPWPDADTAALLRWSSALAGDLHALMPGLLDDITQAAAWHDSGFDLYICEVDEPGQLDLIEIEVEGELMTLPWLGAGTVTHDHIDGENHPIALAWGPGETEADQPIAQAWTDAATGVPRSRALPGVDWDVIGLPAVEVLPWLEGIYLNHHMIPDAEGTLLNAVLRRLGGLDLS</sequence>
<evidence type="ECO:0000313" key="3">
    <source>
        <dbReference type="Proteomes" id="UP000219440"/>
    </source>
</evidence>
<organism evidence="2 3">
    <name type="scientific">Salinibacterium xinjiangense</name>
    <dbReference type="NCBI Taxonomy" id="386302"/>
    <lineage>
        <taxon>Bacteria</taxon>
        <taxon>Bacillati</taxon>
        <taxon>Actinomycetota</taxon>
        <taxon>Actinomycetes</taxon>
        <taxon>Micrococcales</taxon>
        <taxon>Microbacteriaceae</taxon>
        <taxon>Salinibacterium</taxon>
    </lineage>
</organism>
<protein>
    <submittedName>
        <fullName evidence="2">Uncharacterized protein</fullName>
    </submittedName>
</protein>
<keyword evidence="3" id="KW-1185">Reference proteome</keyword>
<gene>
    <name evidence="2" type="ORF">SAMN06296378_1964</name>
</gene>
<dbReference type="Proteomes" id="UP000219440">
    <property type="component" value="Unassembled WGS sequence"/>
</dbReference>